<dbReference type="STRING" id="44576.SAMN05421881_100143"/>
<dbReference type="GO" id="GO:0046655">
    <property type="term" value="P:folic acid metabolic process"/>
    <property type="evidence" value="ECO:0007669"/>
    <property type="project" value="TreeGrafter"/>
</dbReference>
<dbReference type="InterPro" id="IPR001796">
    <property type="entry name" value="DHFR_dom"/>
</dbReference>
<evidence type="ECO:0000256" key="7">
    <source>
        <dbReference type="ARBA" id="ARBA00025067"/>
    </source>
</evidence>
<dbReference type="PIRSF" id="PIRSF000194">
    <property type="entry name" value="DHFR"/>
    <property type="match status" value="1"/>
</dbReference>
<evidence type="ECO:0000256" key="8">
    <source>
        <dbReference type="PIRNR" id="PIRNR000194"/>
    </source>
</evidence>
<dbReference type="InterPro" id="IPR012259">
    <property type="entry name" value="DHFR"/>
</dbReference>
<evidence type="ECO:0000313" key="12">
    <source>
        <dbReference type="Proteomes" id="UP000198640"/>
    </source>
</evidence>
<dbReference type="InterPro" id="IPR024072">
    <property type="entry name" value="DHFR-like_dom_sf"/>
</dbReference>
<accession>A0A1H3BM73</accession>
<protein>
    <recommendedName>
        <fullName evidence="3 8">Dihydrofolate reductase</fullName>
        <ecNumber evidence="3 8">1.5.1.3</ecNumber>
    </recommendedName>
</protein>
<dbReference type="EC" id="1.5.1.3" evidence="3 8"/>
<evidence type="ECO:0000313" key="11">
    <source>
        <dbReference type="EMBL" id="SDX42189.1"/>
    </source>
</evidence>
<name>A0A1H3BM73_9PROT</name>
<dbReference type="InterPro" id="IPR017925">
    <property type="entry name" value="DHFR_CS"/>
</dbReference>
<keyword evidence="5 8" id="KW-0521">NADP</keyword>
<evidence type="ECO:0000256" key="1">
    <source>
        <dbReference type="ARBA" id="ARBA00004903"/>
    </source>
</evidence>
<dbReference type="GO" id="GO:0046452">
    <property type="term" value="P:dihydrofolate metabolic process"/>
    <property type="evidence" value="ECO:0007669"/>
    <property type="project" value="TreeGrafter"/>
</dbReference>
<dbReference type="Proteomes" id="UP000198640">
    <property type="component" value="Unassembled WGS sequence"/>
</dbReference>
<dbReference type="UniPathway" id="UPA00077">
    <property type="reaction ID" value="UER00158"/>
</dbReference>
<dbReference type="AlphaFoldDB" id="A0A1H3BM73"/>
<dbReference type="GO" id="GO:0005829">
    <property type="term" value="C:cytosol"/>
    <property type="evidence" value="ECO:0007669"/>
    <property type="project" value="TreeGrafter"/>
</dbReference>
<dbReference type="PROSITE" id="PS00075">
    <property type="entry name" value="DHFR_1"/>
    <property type="match status" value="1"/>
</dbReference>
<evidence type="ECO:0000256" key="9">
    <source>
        <dbReference type="RuleBase" id="RU004474"/>
    </source>
</evidence>
<dbReference type="GO" id="GO:0006730">
    <property type="term" value="P:one-carbon metabolic process"/>
    <property type="evidence" value="ECO:0007669"/>
    <property type="project" value="UniProtKB-KW"/>
</dbReference>
<keyword evidence="4 8" id="KW-0554">One-carbon metabolism</keyword>
<dbReference type="PANTHER" id="PTHR48069">
    <property type="entry name" value="DIHYDROFOLATE REDUCTASE"/>
    <property type="match status" value="1"/>
</dbReference>
<dbReference type="FunFam" id="3.40.430.10:FF:000001">
    <property type="entry name" value="Dihydrofolate reductase"/>
    <property type="match status" value="1"/>
</dbReference>
<reference evidence="11 12" key="1">
    <citation type="submission" date="2016-10" db="EMBL/GenBank/DDBJ databases">
        <authorList>
            <person name="de Groot N.N."/>
        </authorList>
    </citation>
    <scope>NUCLEOTIDE SEQUENCE [LARGE SCALE GENOMIC DNA]</scope>
    <source>
        <strain evidence="11 12">Nm1</strain>
    </source>
</reference>
<proteinExistence type="inferred from homology"/>
<comment type="function">
    <text evidence="7 8">Key enzyme in folate metabolism. Catalyzes an essential reaction for de novo glycine and purine synthesis, and for DNA precursor synthesis.</text>
</comment>
<dbReference type="RefSeq" id="WP_090410896.1">
    <property type="nucleotide sequence ID" value="NZ_FNOY01000001.1"/>
</dbReference>
<keyword evidence="6 8" id="KW-0560">Oxidoreductase</keyword>
<comment type="pathway">
    <text evidence="1 8">Cofactor biosynthesis; tetrahydrofolate biosynthesis; 5,6,7,8-tetrahydrofolate from 7,8-dihydrofolate: step 1/1.</text>
</comment>
<dbReference type="EMBL" id="FNOY01000001">
    <property type="protein sequence ID" value="SDX42189.1"/>
    <property type="molecule type" value="Genomic_DNA"/>
</dbReference>
<feature type="domain" description="DHFR" evidence="10">
    <location>
        <begin position="5"/>
        <end position="163"/>
    </location>
</feature>
<dbReference type="GO" id="GO:0070401">
    <property type="term" value="F:NADP+ binding"/>
    <property type="evidence" value="ECO:0007669"/>
    <property type="project" value="UniProtKB-ARBA"/>
</dbReference>
<dbReference type="GO" id="GO:0046654">
    <property type="term" value="P:tetrahydrofolate biosynthetic process"/>
    <property type="evidence" value="ECO:0007669"/>
    <property type="project" value="UniProtKB-UniPathway"/>
</dbReference>
<sequence length="180" mass="19907">MTGPQLAILAAVAANRVIGRDNALPWHLPADLKHFKALTMGQIIVMGRRTFDSIGRPLPGRVNVVLTRQPDLQLPGVEIATSMEAVLERFGEDTRTIFIIGGAELYQQTLPYCDRLYLTEIQQAFSGDTFFPAYARDAWQEISREIQQDDTSGLTYHFVVLDRKSASHLPPTGANPAAAQ</sequence>
<evidence type="ECO:0000256" key="6">
    <source>
        <dbReference type="ARBA" id="ARBA00023002"/>
    </source>
</evidence>
<keyword evidence="12" id="KW-1185">Reference proteome</keyword>
<dbReference type="CDD" id="cd00209">
    <property type="entry name" value="DHFR"/>
    <property type="match status" value="1"/>
</dbReference>
<dbReference type="PANTHER" id="PTHR48069:SF3">
    <property type="entry name" value="DIHYDROFOLATE REDUCTASE"/>
    <property type="match status" value="1"/>
</dbReference>
<evidence type="ECO:0000259" key="10">
    <source>
        <dbReference type="PROSITE" id="PS51330"/>
    </source>
</evidence>
<dbReference type="PROSITE" id="PS51330">
    <property type="entry name" value="DHFR_2"/>
    <property type="match status" value="1"/>
</dbReference>
<evidence type="ECO:0000256" key="5">
    <source>
        <dbReference type="ARBA" id="ARBA00022857"/>
    </source>
</evidence>
<organism evidence="11 12">
    <name type="scientific">Nitrosomonas halophila</name>
    <dbReference type="NCBI Taxonomy" id="44576"/>
    <lineage>
        <taxon>Bacteria</taxon>
        <taxon>Pseudomonadati</taxon>
        <taxon>Pseudomonadota</taxon>
        <taxon>Betaproteobacteria</taxon>
        <taxon>Nitrosomonadales</taxon>
        <taxon>Nitrosomonadaceae</taxon>
        <taxon>Nitrosomonas</taxon>
    </lineage>
</organism>
<dbReference type="OrthoDB" id="9804315at2"/>
<gene>
    <name evidence="11" type="ORF">SAMN05421881_100143</name>
</gene>
<comment type="catalytic activity">
    <reaction evidence="8">
        <text>(6S)-5,6,7,8-tetrahydrofolate + NADP(+) = 7,8-dihydrofolate + NADPH + H(+)</text>
        <dbReference type="Rhea" id="RHEA:15009"/>
        <dbReference type="ChEBI" id="CHEBI:15378"/>
        <dbReference type="ChEBI" id="CHEBI:57451"/>
        <dbReference type="ChEBI" id="CHEBI:57453"/>
        <dbReference type="ChEBI" id="CHEBI:57783"/>
        <dbReference type="ChEBI" id="CHEBI:58349"/>
        <dbReference type="EC" id="1.5.1.3"/>
    </reaction>
</comment>
<evidence type="ECO:0000256" key="4">
    <source>
        <dbReference type="ARBA" id="ARBA00022563"/>
    </source>
</evidence>
<comment type="similarity">
    <text evidence="2 8 9">Belongs to the dihydrofolate reductase family.</text>
</comment>
<dbReference type="PRINTS" id="PR00070">
    <property type="entry name" value="DHFR"/>
</dbReference>
<dbReference type="Gene3D" id="3.40.430.10">
    <property type="entry name" value="Dihydrofolate Reductase, subunit A"/>
    <property type="match status" value="1"/>
</dbReference>
<evidence type="ECO:0000256" key="3">
    <source>
        <dbReference type="ARBA" id="ARBA00012856"/>
    </source>
</evidence>
<dbReference type="Pfam" id="PF00186">
    <property type="entry name" value="DHFR_1"/>
    <property type="match status" value="1"/>
</dbReference>
<dbReference type="GO" id="GO:0004146">
    <property type="term" value="F:dihydrofolate reductase activity"/>
    <property type="evidence" value="ECO:0007669"/>
    <property type="project" value="UniProtKB-EC"/>
</dbReference>
<evidence type="ECO:0000256" key="2">
    <source>
        <dbReference type="ARBA" id="ARBA00009539"/>
    </source>
</evidence>
<dbReference type="SUPFAM" id="SSF53597">
    <property type="entry name" value="Dihydrofolate reductase-like"/>
    <property type="match status" value="1"/>
</dbReference>